<reference evidence="1 2" key="1">
    <citation type="submission" date="2020-09" db="EMBL/GenBank/DDBJ databases">
        <title>Characterization of Paenibacillus peoriae strain ZF390 with broad-spectrum antimicrobial activity as a potential biocontrol agent.</title>
        <authorList>
            <person name="Li L."/>
            <person name="Zhao Y."/>
            <person name="Li B."/>
            <person name="Xie X."/>
        </authorList>
    </citation>
    <scope>NUCLEOTIDE SEQUENCE [LARGE SCALE GENOMIC DNA]</scope>
    <source>
        <strain evidence="1 2">ZF390</strain>
        <plasmid evidence="1 2">pPlas1</plasmid>
    </source>
</reference>
<organism evidence="1 2">
    <name type="scientific">Paenibacillus peoriae</name>
    <dbReference type="NCBI Taxonomy" id="59893"/>
    <lineage>
        <taxon>Bacteria</taxon>
        <taxon>Bacillati</taxon>
        <taxon>Bacillota</taxon>
        <taxon>Bacilli</taxon>
        <taxon>Bacillales</taxon>
        <taxon>Paenibacillaceae</taxon>
        <taxon>Paenibacillus</taxon>
    </lineage>
</organism>
<evidence type="ECO:0000313" key="1">
    <source>
        <dbReference type="EMBL" id="QNR70374.1"/>
    </source>
</evidence>
<protein>
    <submittedName>
        <fullName evidence="1">Uncharacterized protein</fullName>
    </submittedName>
</protein>
<proteinExistence type="predicted"/>
<dbReference type="AlphaFoldDB" id="A0A7H0YH16"/>
<sequence length="65" mass="7741">MAKEKLNGYWIKNDDPNVTVYVDKVFKKGYVIGFMYRKAELGEVVSRFKVENKELINNYTKKVYK</sequence>
<gene>
    <name evidence="1" type="ORF">IAQ67_28885</name>
</gene>
<dbReference type="RefSeq" id="WP_190299681.1">
    <property type="nucleotide sequence ID" value="NZ_CP061173.1"/>
</dbReference>
<dbReference type="Proteomes" id="UP000516384">
    <property type="component" value="Plasmid pPlas1"/>
</dbReference>
<dbReference type="EMBL" id="CP061173">
    <property type="protein sequence ID" value="QNR70374.1"/>
    <property type="molecule type" value="Genomic_DNA"/>
</dbReference>
<name>A0A7H0YH16_9BACL</name>
<evidence type="ECO:0000313" key="2">
    <source>
        <dbReference type="Proteomes" id="UP000516384"/>
    </source>
</evidence>
<geneLocation type="plasmid" evidence="1 2">
    <name>pPlas1</name>
</geneLocation>
<accession>A0A7H0YH16</accession>
<keyword evidence="1" id="KW-0614">Plasmid</keyword>